<dbReference type="STRING" id="53952.A0127_00315"/>
<sequence length="65" mass="7792">MEAGVEKLILRELKEIKEELKILNSKIDNFTGYFDLDEKEIEELYRELKDAKKHGRRLEDVLNEL</sequence>
<dbReference type="GeneID" id="27138943"/>
<proteinExistence type="predicted"/>
<dbReference type="KEGG" id="tpep:A0127_00315"/>
<dbReference type="EMBL" id="CP014750">
    <property type="protein sequence ID" value="AMQ17719.1"/>
    <property type="molecule type" value="Genomic_DNA"/>
</dbReference>
<evidence type="ECO:0000313" key="2">
    <source>
        <dbReference type="EMBL" id="AMQ17719.1"/>
    </source>
</evidence>
<evidence type="ECO:0000256" key="1">
    <source>
        <dbReference type="SAM" id="Coils"/>
    </source>
</evidence>
<name>A0A142CSG7_9EURY</name>
<feature type="coiled-coil region" evidence="1">
    <location>
        <begin position="6"/>
        <end position="61"/>
    </location>
</feature>
<accession>A0A142CSG7</accession>
<evidence type="ECO:0000313" key="3">
    <source>
        <dbReference type="Proteomes" id="UP000073604"/>
    </source>
</evidence>
<gene>
    <name evidence="2" type="ORF">A0127_00315</name>
</gene>
<reference evidence="3" key="1">
    <citation type="submission" date="2016-03" db="EMBL/GenBank/DDBJ databases">
        <authorList>
            <person name="Oger P.M."/>
        </authorList>
    </citation>
    <scope>NUCLEOTIDE SEQUENCE [LARGE SCALE GENOMIC DNA]</scope>
    <source>
        <strain evidence="3">OG-1</strain>
    </source>
</reference>
<dbReference type="OrthoDB" id="99884at2157"/>
<dbReference type="RefSeq" id="WP_054841507.1">
    <property type="nucleotide sequence ID" value="NZ_CP014750.1"/>
</dbReference>
<keyword evidence="3" id="KW-1185">Reference proteome</keyword>
<keyword evidence="1" id="KW-0175">Coiled coil</keyword>
<dbReference type="AlphaFoldDB" id="A0A142CSG7"/>
<protein>
    <submittedName>
        <fullName evidence="2">Uncharacterized protein</fullName>
    </submittedName>
</protein>
<organism evidence="2 3">
    <name type="scientific">Thermococcus peptonophilus</name>
    <dbReference type="NCBI Taxonomy" id="53952"/>
    <lineage>
        <taxon>Archaea</taxon>
        <taxon>Methanobacteriati</taxon>
        <taxon>Methanobacteriota</taxon>
        <taxon>Thermococci</taxon>
        <taxon>Thermococcales</taxon>
        <taxon>Thermococcaceae</taxon>
        <taxon>Thermococcus</taxon>
    </lineage>
</organism>
<dbReference type="Proteomes" id="UP000073604">
    <property type="component" value="Chromosome"/>
</dbReference>